<accession>A0A1Y2F5K8</accession>
<dbReference type="EMBL" id="MCFI01000016">
    <property type="protein sequence ID" value="ORY78947.1"/>
    <property type="molecule type" value="Genomic_DNA"/>
</dbReference>
<dbReference type="RefSeq" id="XP_040723579.1">
    <property type="nucleotide sequence ID" value="XM_040869759.1"/>
</dbReference>
<evidence type="ECO:0000313" key="1">
    <source>
        <dbReference type="EMBL" id="ORY78947.1"/>
    </source>
</evidence>
<name>A0A1Y2F5K8_PROLT</name>
<dbReference type="GeneID" id="63786358"/>
<dbReference type="STRING" id="56484.A0A1Y2F5K8"/>
<dbReference type="Gene3D" id="2.40.50.140">
    <property type="entry name" value="Nucleic acid-binding proteins"/>
    <property type="match status" value="1"/>
</dbReference>
<dbReference type="Proteomes" id="UP000193685">
    <property type="component" value="Unassembled WGS sequence"/>
</dbReference>
<protein>
    <submittedName>
        <fullName evidence="1">Uncharacterized protein</fullName>
    </submittedName>
</protein>
<dbReference type="SUPFAM" id="SSF50249">
    <property type="entry name" value="Nucleic acid-binding proteins"/>
    <property type="match status" value="1"/>
</dbReference>
<organism evidence="1 2">
    <name type="scientific">Protomyces lactucae-debilis</name>
    <dbReference type="NCBI Taxonomy" id="2754530"/>
    <lineage>
        <taxon>Eukaryota</taxon>
        <taxon>Fungi</taxon>
        <taxon>Dikarya</taxon>
        <taxon>Ascomycota</taxon>
        <taxon>Taphrinomycotina</taxon>
        <taxon>Taphrinomycetes</taxon>
        <taxon>Taphrinales</taxon>
        <taxon>Protomycetaceae</taxon>
        <taxon>Protomyces</taxon>
    </lineage>
</organism>
<comment type="caution">
    <text evidence="1">The sequence shown here is derived from an EMBL/GenBank/DDBJ whole genome shotgun (WGS) entry which is preliminary data.</text>
</comment>
<proteinExistence type="predicted"/>
<gene>
    <name evidence="1" type="ORF">BCR37DRAFT_381813</name>
</gene>
<evidence type="ECO:0000313" key="2">
    <source>
        <dbReference type="Proteomes" id="UP000193685"/>
    </source>
</evidence>
<dbReference type="OrthoDB" id="5363079at2759"/>
<dbReference type="InterPro" id="IPR012340">
    <property type="entry name" value="NA-bd_OB-fold"/>
</dbReference>
<sequence>MIAICGKAKYDRAKDGPRDRILTGWLFQASNEPLAVTQSSGDVRYIRDARDNPILAARCRFGIFRPFKTALPSVNPGDVLVLREFRMETIGEEPYLRSKDSSSWAVVSFPVYAYSAAALKHASPEDDAALAAQAEVAVSGPPIEYSDEELVHAMRLKRWYEHFGKLVPIVDT</sequence>
<keyword evidence="2" id="KW-1185">Reference proteome</keyword>
<reference evidence="1 2" key="1">
    <citation type="submission" date="2016-07" db="EMBL/GenBank/DDBJ databases">
        <title>Pervasive Adenine N6-methylation of Active Genes in Fungi.</title>
        <authorList>
            <consortium name="DOE Joint Genome Institute"/>
            <person name="Mondo S.J."/>
            <person name="Dannebaum R.O."/>
            <person name="Kuo R.C."/>
            <person name="Labutti K."/>
            <person name="Haridas S."/>
            <person name="Kuo A."/>
            <person name="Salamov A."/>
            <person name="Ahrendt S.R."/>
            <person name="Lipzen A."/>
            <person name="Sullivan W."/>
            <person name="Andreopoulos W.B."/>
            <person name="Clum A."/>
            <person name="Lindquist E."/>
            <person name="Daum C."/>
            <person name="Ramamoorthy G.K."/>
            <person name="Gryganskyi A."/>
            <person name="Culley D."/>
            <person name="Magnuson J.K."/>
            <person name="James T.Y."/>
            <person name="O'Malley M.A."/>
            <person name="Stajich J.E."/>
            <person name="Spatafora J.W."/>
            <person name="Visel A."/>
            <person name="Grigoriev I.V."/>
        </authorList>
    </citation>
    <scope>NUCLEOTIDE SEQUENCE [LARGE SCALE GENOMIC DNA]</scope>
    <source>
        <strain evidence="1 2">12-1054</strain>
    </source>
</reference>
<dbReference type="AlphaFoldDB" id="A0A1Y2F5K8"/>